<dbReference type="InterPro" id="IPR019734">
    <property type="entry name" value="TPR_rpt"/>
</dbReference>
<evidence type="ECO:0000313" key="8">
    <source>
        <dbReference type="EMBL" id="KIK93720.1"/>
    </source>
</evidence>
<protein>
    <submittedName>
        <fullName evidence="8">Unplaced genomic scaffold scaffold_340, whole genome shotgun sequence</fullName>
    </submittedName>
</protein>
<proteinExistence type="inferred from homology"/>
<dbReference type="GO" id="GO:0016560">
    <property type="term" value="P:protein import into peroxisome matrix, docking"/>
    <property type="evidence" value="ECO:0007669"/>
    <property type="project" value="TreeGrafter"/>
</dbReference>
<evidence type="ECO:0000256" key="5">
    <source>
        <dbReference type="ARBA" id="ARBA00022803"/>
    </source>
</evidence>
<dbReference type="OrthoDB" id="10006023at2759"/>
<dbReference type="PANTHER" id="PTHR10130:SF9">
    <property type="entry name" value="PEROXISOMAL TARGETING SIGNAL RECEPTOR"/>
    <property type="match status" value="1"/>
</dbReference>
<dbReference type="FunCoup" id="A0A0D0E756">
    <property type="interactions" value="81"/>
</dbReference>
<dbReference type="EMBL" id="KN825162">
    <property type="protein sequence ID" value="KIK93720.1"/>
    <property type="molecule type" value="Genomic_DNA"/>
</dbReference>
<reference evidence="9" key="2">
    <citation type="submission" date="2015-01" db="EMBL/GenBank/DDBJ databases">
        <title>Evolutionary Origins and Diversification of the Mycorrhizal Mutualists.</title>
        <authorList>
            <consortium name="DOE Joint Genome Institute"/>
            <consortium name="Mycorrhizal Genomics Consortium"/>
            <person name="Kohler A."/>
            <person name="Kuo A."/>
            <person name="Nagy L.G."/>
            <person name="Floudas D."/>
            <person name="Copeland A."/>
            <person name="Barry K.W."/>
            <person name="Cichocki N."/>
            <person name="Veneault-Fourrey C."/>
            <person name="LaButti K."/>
            <person name="Lindquist E.A."/>
            <person name="Lipzen A."/>
            <person name="Lundell T."/>
            <person name="Morin E."/>
            <person name="Murat C."/>
            <person name="Riley R."/>
            <person name="Ohm R."/>
            <person name="Sun H."/>
            <person name="Tunlid A."/>
            <person name="Henrissat B."/>
            <person name="Grigoriev I.V."/>
            <person name="Hibbett D.S."/>
            <person name="Martin F."/>
        </authorList>
    </citation>
    <scope>NUCLEOTIDE SEQUENCE [LARGE SCALE GENOMIC DNA]</scope>
    <source>
        <strain evidence="9">Ve08.2h10</strain>
    </source>
</reference>
<sequence>MSLQGLISGSECAVPSNPLSQVLKHTEGDRSLQQDRVAGSSSRLQHLPGSAPSHTAEQDVVMARQFFGGQQAPVMPSIVVPPPVHHAELTRLPREMNGKPDLNQVWAIGVPKQQQSALYNNVLQGSWASEFSDPRNQIVSGPSIQQPGQQLSDGQRPYTNLNGSYNYSMPMSMYGSNLGTPVFYPSLGPTLHTASDKGKGKARDADFEAAFSQAVASFRISDTGISARIEEVEDSSVTTEQEVKTNSEFSEVWQRLRDSEAPPPKEDMAKWESEFNQLMSAQREELEHDYSGAMQDAWEDGLGEFNDSGIDRKLDELGYPVLTEYAFEQNNKYMDPSTTTQSPLSEAKAMLERDCPLAEAALLLEAAIQKGELGEGGYEAWILLGETRSMDEREELGMRALMEGVRRAEAAGAAGMGMLSLAISFTNESYDRASYNVLWRWLRARFPTFPISEDVGKAVQSHSAWDSHARLTDAFLALARQQYDQGIVDADVQIALGVLFYNTGEYDRAKDCFESGLSLRPRDYLLWNRLGSSLSNGNKPEEALGAYREALNLRPTYTRAIYNVGVACLNIGTHKEAVEHFLSALAMQETTGGGQTSDQLWFTLRRAFIQMDRDDLAELARPESRSKLDLFRQHGFDF</sequence>
<reference evidence="8 9" key="1">
    <citation type="submission" date="2014-04" db="EMBL/GenBank/DDBJ databases">
        <authorList>
            <consortium name="DOE Joint Genome Institute"/>
            <person name="Kuo A."/>
            <person name="Kohler A."/>
            <person name="Jargeat P."/>
            <person name="Nagy L.G."/>
            <person name="Floudas D."/>
            <person name="Copeland A."/>
            <person name="Barry K.W."/>
            <person name="Cichocki N."/>
            <person name="Veneault-Fourrey C."/>
            <person name="LaButti K."/>
            <person name="Lindquist E.A."/>
            <person name="Lipzen A."/>
            <person name="Lundell T."/>
            <person name="Morin E."/>
            <person name="Murat C."/>
            <person name="Sun H."/>
            <person name="Tunlid A."/>
            <person name="Henrissat B."/>
            <person name="Grigoriev I.V."/>
            <person name="Hibbett D.S."/>
            <person name="Martin F."/>
            <person name="Nordberg H.P."/>
            <person name="Cantor M.N."/>
            <person name="Hua S.X."/>
        </authorList>
    </citation>
    <scope>NUCLEOTIDE SEQUENCE [LARGE SCALE GENOMIC DNA]</scope>
    <source>
        <strain evidence="8 9">Ve08.2h10</strain>
    </source>
</reference>
<dbReference type="GO" id="GO:0005829">
    <property type="term" value="C:cytosol"/>
    <property type="evidence" value="ECO:0007669"/>
    <property type="project" value="TreeGrafter"/>
</dbReference>
<gene>
    <name evidence="8" type="ORF">PAXRUDRAFT_828682</name>
</gene>
<dbReference type="Gene3D" id="1.25.40.10">
    <property type="entry name" value="Tetratricopeptide repeat domain"/>
    <property type="match status" value="1"/>
</dbReference>
<dbReference type="GO" id="GO:0005052">
    <property type="term" value="F:peroxisome matrix targeting signal-1 binding"/>
    <property type="evidence" value="ECO:0007669"/>
    <property type="project" value="TreeGrafter"/>
</dbReference>
<evidence type="ECO:0000256" key="3">
    <source>
        <dbReference type="ARBA" id="ARBA00022490"/>
    </source>
</evidence>
<dbReference type="STRING" id="930991.A0A0D0E756"/>
<evidence type="ECO:0000256" key="7">
    <source>
        <dbReference type="SAM" id="MobiDB-lite"/>
    </source>
</evidence>
<feature type="repeat" description="TPR" evidence="6">
    <location>
        <begin position="490"/>
        <end position="523"/>
    </location>
</feature>
<evidence type="ECO:0000256" key="2">
    <source>
        <dbReference type="ARBA" id="ARBA00005348"/>
    </source>
</evidence>
<dbReference type="Proteomes" id="UP000054538">
    <property type="component" value="Unassembled WGS sequence"/>
</dbReference>
<evidence type="ECO:0000313" key="9">
    <source>
        <dbReference type="Proteomes" id="UP000054538"/>
    </source>
</evidence>
<keyword evidence="4" id="KW-0677">Repeat</keyword>
<dbReference type="InParanoid" id="A0A0D0E756"/>
<keyword evidence="5 6" id="KW-0802">TPR repeat</keyword>
<keyword evidence="9" id="KW-1185">Reference proteome</keyword>
<evidence type="ECO:0000256" key="1">
    <source>
        <dbReference type="ARBA" id="ARBA00004496"/>
    </source>
</evidence>
<evidence type="ECO:0000256" key="4">
    <source>
        <dbReference type="ARBA" id="ARBA00022737"/>
    </source>
</evidence>
<organism evidence="8 9">
    <name type="scientific">Paxillus rubicundulus Ve08.2h10</name>
    <dbReference type="NCBI Taxonomy" id="930991"/>
    <lineage>
        <taxon>Eukaryota</taxon>
        <taxon>Fungi</taxon>
        <taxon>Dikarya</taxon>
        <taxon>Basidiomycota</taxon>
        <taxon>Agaricomycotina</taxon>
        <taxon>Agaricomycetes</taxon>
        <taxon>Agaricomycetidae</taxon>
        <taxon>Boletales</taxon>
        <taxon>Paxilineae</taxon>
        <taxon>Paxillaceae</taxon>
        <taxon>Paxillus</taxon>
    </lineage>
</organism>
<dbReference type="InterPro" id="IPR024111">
    <property type="entry name" value="PEX5/PEX5L"/>
</dbReference>
<dbReference type="AlphaFoldDB" id="A0A0D0E756"/>
<comment type="similarity">
    <text evidence="2">Belongs to the peroxisomal targeting signal receptor family.</text>
</comment>
<dbReference type="PANTHER" id="PTHR10130">
    <property type="entry name" value="PEROXISOMAL TARGETING SIGNAL 1 RECEPTOR PEX5"/>
    <property type="match status" value="1"/>
</dbReference>
<feature type="repeat" description="TPR" evidence="6">
    <location>
        <begin position="558"/>
        <end position="591"/>
    </location>
</feature>
<dbReference type="SUPFAM" id="SSF48452">
    <property type="entry name" value="TPR-like"/>
    <property type="match status" value="1"/>
</dbReference>
<dbReference type="InterPro" id="IPR011990">
    <property type="entry name" value="TPR-like_helical_dom_sf"/>
</dbReference>
<feature type="repeat" description="TPR" evidence="6">
    <location>
        <begin position="524"/>
        <end position="557"/>
    </location>
</feature>
<comment type="subcellular location">
    <subcellularLocation>
        <location evidence="1">Cytoplasm</location>
    </subcellularLocation>
</comment>
<feature type="compositionally biased region" description="Basic and acidic residues" evidence="7">
    <location>
        <begin position="24"/>
        <end position="33"/>
    </location>
</feature>
<dbReference type="GO" id="GO:0005778">
    <property type="term" value="C:peroxisomal membrane"/>
    <property type="evidence" value="ECO:0007669"/>
    <property type="project" value="TreeGrafter"/>
</dbReference>
<evidence type="ECO:0000256" key="6">
    <source>
        <dbReference type="PROSITE-ProRule" id="PRU00339"/>
    </source>
</evidence>
<feature type="region of interest" description="Disordered" evidence="7">
    <location>
        <begin position="134"/>
        <end position="156"/>
    </location>
</feature>
<dbReference type="Pfam" id="PF13432">
    <property type="entry name" value="TPR_16"/>
    <property type="match status" value="1"/>
</dbReference>
<dbReference type="SMART" id="SM00028">
    <property type="entry name" value="TPR"/>
    <property type="match status" value="3"/>
</dbReference>
<accession>A0A0D0E756</accession>
<dbReference type="HOGENOM" id="CLU_013516_3_1_1"/>
<dbReference type="PROSITE" id="PS50005">
    <property type="entry name" value="TPR"/>
    <property type="match status" value="3"/>
</dbReference>
<name>A0A0D0E756_9AGAM</name>
<feature type="region of interest" description="Disordered" evidence="7">
    <location>
        <begin position="1"/>
        <end position="54"/>
    </location>
</feature>
<keyword evidence="3" id="KW-0963">Cytoplasm</keyword>